<reference evidence="1 2" key="1">
    <citation type="submission" date="2018-06" db="EMBL/GenBank/DDBJ databases">
        <authorList>
            <consortium name="Pathogen Informatics"/>
            <person name="Doyle S."/>
        </authorList>
    </citation>
    <scope>NUCLEOTIDE SEQUENCE [LARGE SCALE GENOMIC DNA]</scope>
    <source>
        <strain evidence="1 2">NCTC11801</strain>
    </source>
</reference>
<protein>
    <submittedName>
        <fullName evidence="1">Uncharacterized protein</fullName>
    </submittedName>
</protein>
<proteinExistence type="predicted"/>
<evidence type="ECO:0000313" key="2">
    <source>
        <dbReference type="Proteomes" id="UP000254208"/>
    </source>
</evidence>
<name>A0A379FSA9_PRORE</name>
<sequence length="30" mass="3484">MYKYNVGNVVLGGFIKQKRIERQITTKKNG</sequence>
<organism evidence="1 2">
    <name type="scientific">Providencia rettgeri</name>
    <dbReference type="NCBI Taxonomy" id="587"/>
    <lineage>
        <taxon>Bacteria</taxon>
        <taxon>Pseudomonadati</taxon>
        <taxon>Pseudomonadota</taxon>
        <taxon>Gammaproteobacteria</taxon>
        <taxon>Enterobacterales</taxon>
        <taxon>Morganellaceae</taxon>
        <taxon>Providencia</taxon>
    </lineage>
</organism>
<evidence type="ECO:0000313" key="1">
    <source>
        <dbReference type="EMBL" id="SUC31639.1"/>
    </source>
</evidence>
<dbReference type="AlphaFoldDB" id="A0A379FSA9"/>
<accession>A0A379FSA9</accession>
<dbReference type="Proteomes" id="UP000254208">
    <property type="component" value="Unassembled WGS sequence"/>
</dbReference>
<gene>
    <name evidence="1" type="ORF">NCTC11801_02592</name>
</gene>
<dbReference type="EMBL" id="UGTZ01000001">
    <property type="protein sequence ID" value="SUC31639.1"/>
    <property type="molecule type" value="Genomic_DNA"/>
</dbReference>